<protein>
    <submittedName>
        <fullName evidence="2">Uncharacterized protein</fullName>
    </submittedName>
</protein>
<accession>V2XQS8</accession>
<evidence type="ECO:0000313" key="3">
    <source>
        <dbReference type="Proteomes" id="UP000017559"/>
    </source>
</evidence>
<dbReference type="KEGG" id="mrr:Moror_16772"/>
<dbReference type="Proteomes" id="UP000017559">
    <property type="component" value="Unassembled WGS sequence"/>
</dbReference>
<sequence>MPVDSFRVWCVLRYMSPFLEMEHGLYLTGLGFREGVELGLSELSVGTGKPPGEGPEARGHEDNIGLVC</sequence>
<gene>
    <name evidence="2" type="ORF">Moror_16772</name>
</gene>
<organism evidence="2 3">
    <name type="scientific">Moniliophthora roreri (strain MCA 2997)</name>
    <name type="common">Cocoa frosty pod rot fungus</name>
    <name type="synonym">Crinipellis roreri</name>
    <dbReference type="NCBI Taxonomy" id="1381753"/>
    <lineage>
        <taxon>Eukaryota</taxon>
        <taxon>Fungi</taxon>
        <taxon>Dikarya</taxon>
        <taxon>Basidiomycota</taxon>
        <taxon>Agaricomycotina</taxon>
        <taxon>Agaricomycetes</taxon>
        <taxon>Agaricomycetidae</taxon>
        <taxon>Agaricales</taxon>
        <taxon>Marasmiineae</taxon>
        <taxon>Marasmiaceae</taxon>
        <taxon>Moniliophthora</taxon>
    </lineage>
</organism>
<feature type="region of interest" description="Disordered" evidence="1">
    <location>
        <begin position="43"/>
        <end position="68"/>
    </location>
</feature>
<proteinExistence type="predicted"/>
<reference evidence="2 3" key="1">
    <citation type="journal article" date="2014" name="BMC Genomics">
        <title>Genome and secretome analysis of the hemibiotrophic fungal pathogen, Moniliophthora roreri, which causes frosty pod rot disease of cacao: mechanisms of the biotrophic and necrotrophic phases.</title>
        <authorList>
            <person name="Meinhardt L.W."/>
            <person name="Costa G.G.L."/>
            <person name="Thomazella D.P.T."/>
            <person name="Teixeira P.J.P.L."/>
            <person name="Carazzolle M.F."/>
            <person name="Schuster S.C."/>
            <person name="Carlson J.E."/>
            <person name="Guiltinan M.J."/>
            <person name="Mieczkowski P."/>
            <person name="Farmer A."/>
            <person name="Ramaraj T."/>
            <person name="Crozier J."/>
            <person name="Davis R.E."/>
            <person name="Shao J."/>
            <person name="Melnick R.L."/>
            <person name="Pereira G.A.G."/>
            <person name="Bailey B.A."/>
        </authorList>
    </citation>
    <scope>NUCLEOTIDE SEQUENCE [LARGE SCALE GENOMIC DNA]</scope>
    <source>
        <strain evidence="2 3">MCA 2997</strain>
    </source>
</reference>
<dbReference type="AlphaFoldDB" id="V2XQS8"/>
<comment type="caution">
    <text evidence="2">The sequence shown here is derived from an EMBL/GenBank/DDBJ whole genome shotgun (WGS) entry which is preliminary data.</text>
</comment>
<name>V2XQS8_MONRO</name>
<evidence type="ECO:0000256" key="1">
    <source>
        <dbReference type="SAM" id="MobiDB-lite"/>
    </source>
</evidence>
<feature type="compositionally biased region" description="Basic and acidic residues" evidence="1">
    <location>
        <begin position="55"/>
        <end position="68"/>
    </location>
</feature>
<evidence type="ECO:0000313" key="2">
    <source>
        <dbReference type="EMBL" id="ESK81809.1"/>
    </source>
</evidence>
<keyword evidence="3" id="KW-1185">Reference proteome</keyword>
<dbReference type="HOGENOM" id="CLU_2794526_0_0_1"/>
<dbReference type="EMBL" id="AWSO01002223">
    <property type="protein sequence ID" value="ESK81809.1"/>
    <property type="molecule type" value="Genomic_DNA"/>
</dbReference>